<dbReference type="EMBL" id="LC456718">
    <property type="protein sequence ID" value="BBI18987.1"/>
    <property type="molecule type" value="Genomic_DNA"/>
</dbReference>
<evidence type="ECO:0000256" key="18">
    <source>
        <dbReference type="ARBA" id="ARBA00023124"/>
    </source>
</evidence>
<dbReference type="InterPro" id="IPR049912">
    <property type="entry name" value="CRESS_DNA_REP"/>
</dbReference>
<evidence type="ECO:0000256" key="19">
    <source>
        <dbReference type="ARBA" id="ARBA00023125"/>
    </source>
</evidence>
<evidence type="ECO:0000256" key="6">
    <source>
        <dbReference type="ARBA" id="ARBA00014531"/>
    </source>
</evidence>
<evidence type="ECO:0000256" key="10">
    <source>
        <dbReference type="ARBA" id="ARBA00022705"/>
    </source>
</evidence>
<dbReference type="GO" id="GO:0005524">
    <property type="term" value="F:ATP binding"/>
    <property type="evidence" value="ECO:0007669"/>
    <property type="project" value="UniProtKB-KW"/>
</dbReference>
<keyword evidence="17" id="KW-0067">ATP-binding</keyword>
<evidence type="ECO:0000256" key="5">
    <source>
        <dbReference type="ARBA" id="ARBA00011448"/>
    </source>
</evidence>
<evidence type="ECO:0000256" key="14">
    <source>
        <dbReference type="ARBA" id="ARBA00022759"/>
    </source>
</evidence>
<dbReference type="EMBL" id="LC456717">
    <property type="protein sequence ID" value="BBI18985.1"/>
    <property type="molecule type" value="Genomic_DNA"/>
</dbReference>
<dbReference type="Pfam" id="PF02407">
    <property type="entry name" value="Viral_Rep"/>
    <property type="match status" value="1"/>
</dbReference>
<dbReference type="Proteomes" id="UP001243772">
    <property type="component" value="Segment"/>
</dbReference>
<reference evidence="26" key="1">
    <citation type="journal article" date="2019" name="Arch. Virol.">
        <title>A novel bat-associated circovirus identified in northern Hokkaido, Japan.</title>
        <authorList>
            <person name="Matsumoto T."/>
            <person name="Sato M."/>
            <person name="Nishizono A."/>
            <person name="Ahmed K."/>
        </authorList>
    </citation>
    <scope>NUCLEOTIDE SEQUENCE</scope>
    <source>
        <strain evidence="26">HK00220</strain>
        <strain evidence="25">HK02976</strain>
    </source>
</reference>
<keyword evidence="14" id="KW-0255">Endonuclease</keyword>
<feature type="domain" description="CRESS-DNA virus Rep endonuclease" evidence="24">
    <location>
        <begin position="16"/>
        <end position="114"/>
    </location>
</feature>
<evidence type="ECO:0000259" key="24">
    <source>
        <dbReference type="PROSITE" id="PS52020"/>
    </source>
</evidence>
<name>A0A510E9T7_9CIRC</name>
<keyword evidence="12" id="KW-0479">Metal-binding</keyword>
<evidence type="ECO:0000313" key="25">
    <source>
        <dbReference type="EMBL" id="BBI18985.1"/>
    </source>
</evidence>
<evidence type="ECO:0000256" key="20">
    <source>
        <dbReference type="ARBA" id="ARBA00023268"/>
    </source>
</evidence>
<comment type="cofactor">
    <cofactor evidence="1">
        <name>Mn(2+)</name>
        <dbReference type="ChEBI" id="CHEBI:29035"/>
    </cofactor>
</comment>
<evidence type="ECO:0000313" key="26">
    <source>
        <dbReference type="EMBL" id="BBI18987.1"/>
    </source>
</evidence>
<evidence type="ECO:0000256" key="11">
    <source>
        <dbReference type="ARBA" id="ARBA00022722"/>
    </source>
</evidence>
<evidence type="ECO:0000256" key="21">
    <source>
        <dbReference type="ARBA" id="ARBA00030754"/>
    </source>
</evidence>
<dbReference type="GO" id="GO:0042025">
    <property type="term" value="C:host cell nucleus"/>
    <property type="evidence" value="ECO:0007669"/>
    <property type="project" value="UniProtKB-SubCell"/>
</dbReference>
<keyword evidence="16" id="KW-0347">Helicase</keyword>
<evidence type="ECO:0000256" key="15">
    <source>
        <dbReference type="ARBA" id="ARBA00022801"/>
    </source>
</evidence>
<comment type="similarity">
    <text evidence="4">Belongs to the nanoviruses/circoviruses replication-associated protein family.</text>
</comment>
<dbReference type="Gene3D" id="3.40.1310.20">
    <property type="match status" value="1"/>
</dbReference>
<dbReference type="GO" id="GO:0006260">
    <property type="term" value="P:DNA replication"/>
    <property type="evidence" value="ECO:0007669"/>
    <property type="project" value="UniProtKB-KW"/>
</dbReference>
<evidence type="ECO:0000256" key="16">
    <source>
        <dbReference type="ARBA" id="ARBA00022806"/>
    </source>
</evidence>
<sequence length="305" mass="34917">MTASPRSGGSGGRARPAPAYRWCFTVNNWTEEEYGLIASIPRSSVKYLIIGKEVGESGTPHLQGFVNFKKKLRRSALKRLPGFTRAHVQSANGTDLENQRYCQKGGQYLEIGCPSRPGKSSALTEAIQDLQRSRGNLNEVARMHPEVYVRHGRGLRDYVFTAGLVGQRAWKSEVIVIIGKPGVGKTRYVNREVEGKTVYWKPRGPWWDGYMNHEVVIFDDFYGWVAFDELLRVCDRYPLKVPVKGAFVEFVAKYVYFTSNKPPEEWYDKENIRGNIEAFFRRINEYLVIEEGVVKEGQPIYEINY</sequence>
<accession>A0A510E9T7</accession>
<evidence type="ECO:0000256" key="17">
    <source>
        <dbReference type="ARBA" id="ARBA00022840"/>
    </source>
</evidence>
<gene>
    <name evidence="26" type="primary">Rep</name>
</gene>
<comment type="subunit">
    <text evidence="5">Interacts with the capsid protein; this interaction relocates Rep into the nucleus.</text>
</comment>
<evidence type="ECO:0000256" key="2">
    <source>
        <dbReference type="ARBA" id="ARBA00001946"/>
    </source>
</evidence>
<keyword evidence="18" id="KW-0190">Covalent protein-DNA linkage</keyword>
<evidence type="ECO:0000256" key="9">
    <source>
        <dbReference type="ARBA" id="ARBA00022695"/>
    </source>
</evidence>
<keyword evidence="9" id="KW-0548">Nucleotidyltransferase</keyword>
<dbReference type="SUPFAM" id="SSF52540">
    <property type="entry name" value="P-loop containing nucleoside triphosphate hydrolases"/>
    <property type="match status" value="1"/>
</dbReference>
<keyword evidence="20" id="KW-0511">Multifunctional enzyme</keyword>
<proteinExistence type="inferred from homology"/>
<dbReference type="GO" id="GO:0003724">
    <property type="term" value="F:RNA helicase activity"/>
    <property type="evidence" value="ECO:0007669"/>
    <property type="project" value="InterPro"/>
</dbReference>
<evidence type="ECO:0000256" key="23">
    <source>
        <dbReference type="ARBA" id="ARBA00049360"/>
    </source>
</evidence>
<dbReference type="GO" id="GO:0003723">
    <property type="term" value="F:RNA binding"/>
    <property type="evidence" value="ECO:0007669"/>
    <property type="project" value="InterPro"/>
</dbReference>
<keyword evidence="13" id="KW-0547">Nucleotide-binding</keyword>
<dbReference type="Pfam" id="PF00910">
    <property type="entry name" value="RNA_helicase"/>
    <property type="match status" value="1"/>
</dbReference>
<evidence type="ECO:0000256" key="8">
    <source>
        <dbReference type="ARBA" id="ARBA00022679"/>
    </source>
</evidence>
<keyword evidence="11" id="KW-0540">Nuclease</keyword>
<protein>
    <recommendedName>
        <fullName evidence="6">Replication-associated protein</fullName>
    </recommendedName>
    <alternativeName>
        <fullName evidence="21">ATP-dependent helicase Rep</fullName>
    </alternativeName>
    <alternativeName>
        <fullName evidence="22">RepP</fullName>
    </alternativeName>
</protein>
<evidence type="ECO:0000256" key="4">
    <source>
        <dbReference type="ARBA" id="ARBA00008545"/>
    </source>
</evidence>
<evidence type="ECO:0000256" key="12">
    <source>
        <dbReference type="ARBA" id="ARBA00022723"/>
    </source>
</evidence>
<dbReference type="PROSITE" id="PS52020">
    <property type="entry name" value="CRESS_DNA_REP"/>
    <property type="match status" value="1"/>
</dbReference>
<keyword evidence="7" id="KW-1048">Host nucleus</keyword>
<evidence type="ECO:0000256" key="22">
    <source>
        <dbReference type="ARBA" id="ARBA00032243"/>
    </source>
</evidence>
<dbReference type="GO" id="GO:0004519">
    <property type="term" value="F:endonuclease activity"/>
    <property type="evidence" value="ECO:0007669"/>
    <property type="project" value="UniProtKB-KW"/>
</dbReference>
<evidence type="ECO:0000256" key="7">
    <source>
        <dbReference type="ARBA" id="ARBA00022562"/>
    </source>
</evidence>
<keyword evidence="10" id="KW-0235">DNA replication</keyword>
<dbReference type="InterPro" id="IPR027417">
    <property type="entry name" value="P-loop_NTPase"/>
</dbReference>
<comment type="cofactor">
    <cofactor evidence="2">
        <name>Mg(2+)</name>
        <dbReference type="ChEBI" id="CHEBI:18420"/>
    </cofactor>
</comment>
<comment type="subcellular location">
    <subcellularLocation>
        <location evidence="3">Host nucleus</location>
    </subcellularLocation>
</comment>
<comment type="catalytic activity">
    <reaction evidence="23">
        <text>ATP + H2O = ADP + phosphate + H(+)</text>
        <dbReference type="Rhea" id="RHEA:13065"/>
        <dbReference type="ChEBI" id="CHEBI:15377"/>
        <dbReference type="ChEBI" id="CHEBI:15378"/>
        <dbReference type="ChEBI" id="CHEBI:30616"/>
        <dbReference type="ChEBI" id="CHEBI:43474"/>
        <dbReference type="ChEBI" id="CHEBI:456216"/>
    </reaction>
</comment>
<dbReference type="GO" id="GO:0016779">
    <property type="term" value="F:nucleotidyltransferase activity"/>
    <property type="evidence" value="ECO:0007669"/>
    <property type="project" value="UniProtKB-KW"/>
</dbReference>
<organism evidence="26">
    <name type="scientific">Circovirus ialtag</name>
    <dbReference type="NCBI Taxonomy" id="3052124"/>
    <lineage>
        <taxon>Viruses</taxon>
        <taxon>Monodnaviria</taxon>
        <taxon>Shotokuvirae</taxon>
        <taxon>Cressdnaviricota</taxon>
        <taxon>Arfiviricetes</taxon>
        <taxon>Cirlivirales</taxon>
        <taxon>Circoviridae</taxon>
        <taxon>Circovirus</taxon>
    </lineage>
</organism>
<evidence type="ECO:0000256" key="1">
    <source>
        <dbReference type="ARBA" id="ARBA00001936"/>
    </source>
</evidence>
<evidence type="ECO:0000256" key="13">
    <source>
        <dbReference type="ARBA" id="ARBA00022741"/>
    </source>
</evidence>
<keyword evidence="19" id="KW-0238">DNA-binding</keyword>
<dbReference type="GO" id="GO:0046872">
    <property type="term" value="F:metal ion binding"/>
    <property type="evidence" value="ECO:0007669"/>
    <property type="project" value="UniProtKB-KW"/>
</dbReference>
<dbReference type="GO" id="GO:0003677">
    <property type="term" value="F:DNA binding"/>
    <property type="evidence" value="ECO:0007669"/>
    <property type="project" value="UniProtKB-KW"/>
</dbReference>
<dbReference type="InterPro" id="IPR000605">
    <property type="entry name" value="Helicase_SF3_ssDNA/RNA_vir"/>
</dbReference>
<keyword evidence="15" id="KW-0378">Hydrolase</keyword>
<dbReference type="GO" id="GO:0016787">
    <property type="term" value="F:hydrolase activity"/>
    <property type="evidence" value="ECO:0007669"/>
    <property type="project" value="UniProtKB-KW"/>
</dbReference>
<keyword evidence="8" id="KW-0808">Transferase</keyword>
<evidence type="ECO:0000256" key="3">
    <source>
        <dbReference type="ARBA" id="ARBA00004147"/>
    </source>
</evidence>